<dbReference type="Pfam" id="PF15780">
    <property type="entry name" value="ASH"/>
    <property type="match status" value="1"/>
</dbReference>
<feature type="region of interest" description="Disordered" evidence="9">
    <location>
        <begin position="135"/>
        <end position="181"/>
    </location>
</feature>
<reference evidence="11 12" key="1">
    <citation type="journal article" date="2018" name="BMC Genomics">
        <title>The genome of Naegleria lovaniensis, the basis for a comparative approach to unravel pathogenicity factors of the human pathogenic amoeba N. fowleri.</title>
        <authorList>
            <person name="Liechti N."/>
            <person name="Schurch N."/>
            <person name="Bruggmann R."/>
            <person name="Wittwer M."/>
        </authorList>
    </citation>
    <scope>NUCLEOTIDE SEQUENCE [LARGE SCALE GENOMIC DNA]</scope>
    <source>
        <strain evidence="11 12">ATCC 30569</strain>
    </source>
</reference>
<sequence length="1525" mass="174815">MERFNSSFTTSSSHHHPFHHSQHSTLNTMPQPSLTSSTGLNHSFNSSGMTVIVKPNPSATIGSNLSHRTSLFNKQYIVERSADRSLLLESRSSVGPNSFMMDDDDKENISQTCHLNELNTSTAIVDAQIPLKQSLTTTSSKPNHPLNNITTTNTTSEHHEMNRSNNMNSHDHQNTTSSTALNHGPTLVLKQFANKVFLDFGKVKMNSGVGRVCNLLVANPTSKEQEIAVEKLPVQYGFTLREVIYTIPPLCNDFVIPIQWTPTSLGKVNGQLIFLWNTRFRFCVNLIGEAIPDAKSTAVSRKQPPLSTNSRMMKGTLTATTRSEQIKNNTFGVNDTFNMSTCNISAILPSQNSHAVADHSMLSTVPIVPNTTVPSTPVTTSSAATAPLMPTQRRTQPSTIQRTSVLERTARTAAAQPPSTNTLPPRVSTKITKPEKMKRENQSMLSHSKTLTAVAAQNNTSSLARDSNTSSVVSTTQKRIIQSTARSEIQKILERQRELERALPVSMPQLVHELKNFGIGIHQISLIQGYKDIRVAMLLQWVHAVLEKYENLPSKYKVWNFSSPSLKTEEELVFALISNQYRLPSPLPLAEILPKDDEEREYLHHYQYSDNGCWSASFSPTKLKTKPETSNKEYNEHEMVCKIGHLFNTLYQQKEQLVRTKALVVIQNWMLTIYWKRRLQWLRESSLIVQARVKAVLEQRKLDRMKEERKQRILMELTARLQGMARGYLARKVHTEEKSRICVQQALIRSFLNQRSKFECTQSALSIQAVMRMFLTREFHLDDKYDLLMCQAVIRAFLTRKQFYIDYAEVLEYNNMLEMEAFEKYINESIEDYDENVTLHQALAKGSLSRLQFNKSLQAITFIQSCVRQHKSRITFKNMKQDIISIQALARRVLERRKYAHEKERIHTQQALVRGFLSRECKQVGENRVVTMQSLIRRRQHEIMLNTSMKQTIIMQSLIRRFFNECDCLIDRYRAFIFQAASQGIVARRNKMESIQHVTTLQALIRGRLSRKTRDTNMESVSMIQRSMRDCLFRKHYSQFVENMKMIQSSMRSYSVQQQKHQRMSAIITIQSVIRGFTQRKTCFENTTSIISLQSSIRGKTEQQKAKLAFDSILSLQAGLRGKGRRESMLDDMYDITLSQAIVKGVLCRYSFTFEVLESVKCQSLVRGELERKLLEKQRERVTTLQSLARAYLQKESIEDDKYDVSLCQSIIRGFLQRKKLEQERQSLLNYQALVRSYLSNRFFNHIKSISSQMHSAATRIQKVFRGFMVRKSNADQVNIIRQRIQHLAENTDERKKLKNRTQKALEVLLKSNSVNQVMSACASLATTTKWSDNCCESLVTNGAVPILYTFIKMLNRSKPHMDLLIHILDILLHLTRIKYLNCLVHEKNEYFDILFDQAQIYREKEEIFMRAITLIKKADPKRLKNVKDTLLKRCTSVSRLMERKYTTEKKSMKTAQNHLNSSALNSSSLNISLNDSSMLSNRKQAASSSNHMNTSGVGRSVASSSLVLAYENIAELVDVLNKLK</sequence>
<dbReference type="GO" id="GO:0005516">
    <property type="term" value="F:calmodulin binding"/>
    <property type="evidence" value="ECO:0007669"/>
    <property type="project" value="UniProtKB-KW"/>
</dbReference>
<evidence type="ECO:0000256" key="1">
    <source>
        <dbReference type="ARBA" id="ARBA00004496"/>
    </source>
</evidence>
<feature type="compositionally biased region" description="Low complexity" evidence="9">
    <location>
        <begin position="1"/>
        <end position="12"/>
    </location>
</feature>
<evidence type="ECO:0000259" key="10">
    <source>
        <dbReference type="Pfam" id="PF15780"/>
    </source>
</evidence>
<dbReference type="GO" id="GO:0000922">
    <property type="term" value="C:spindle pole"/>
    <property type="evidence" value="ECO:0007669"/>
    <property type="project" value="TreeGrafter"/>
</dbReference>
<comment type="caution">
    <text evidence="11">The sequence shown here is derived from an EMBL/GenBank/DDBJ whole genome shotgun (WGS) entry which is preliminary data.</text>
</comment>
<dbReference type="InterPro" id="IPR016024">
    <property type="entry name" value="ARM-type_fold"/>
</dbReference>
<feature type="compositionally biased region" description="Polar residues" evidence="9">
    <location>
        <begin position="163"/>
        <end position="181"/>
    </location>
</feature>
<gene>
    <name evidence="11" type="ORF">C9374_009737</name>
</gene>
<proteinExistence type="predicted"/>
<name>A0AA88KXB1_NAELO</name>
<feature type="region of interest" description="Disordered" evidence="9">
    <location>
        <begin position="1"/>
        <end position="41"/>
    </location>
</feature>
<keyword evidence="7" id="KW-0175">Coiled coil</keyword>
<keyword evidence="12" id="KW-1185">Reference proteome</keyword>
<feature type="compositionally biased region" description="Basic residues" evidence="9">
    <location>
        <begin position="13"/>
        <end position="22"/>
    </location>
</feature>
<comment type="subcellular location">
    <subcellularLocation>
        <location evidence="1">Cytoplasm</location>
    </subcellularLocation>
</comment>
<keyword evidence="3" id="KW-0132">Cell division</keyword>
<dbReference type="PROSITE" id="PS50096">
    <property type="entry name" value="IQ"/>
    <property type="match status" value="8"/>
</dbReference>
<dbReference type="CDD" id="cd23767">
    <property type="entry name" value="IQCD"/>
    <property type="match status" value="1"/>
</dbReference>
<evidence type="ECO:0000256" key="5">
    <source>
        <dbReference type="ARBA" id="ARBA00022776"/>
    </source>
</evidence>
<keyword evidence="2" id="KW-0963">Cytoplasm</keyword>
<keyword evidence="5" id="KW-0498">Mitosis</keyword>
<dbReference type="PANTHER" id="PTHR22706">
    <property type="entry name" value="ASSEMBLY FACTOR FOR SPINDLE MICROTUBULES"/>
    <property type="match status" value="1"/>
</dbReference>
<evidence type="ECO:0000256" key="8">
    <source>
        <dbReference type="ARBA" id="ARBA00023306"/>
    </source>
</evidence>
<organism evidence="11 12">
    <name type="scientific">Naegleria lovaniensis</name>
    <name type="common">Amoeba</name>
    <dbReference type="NCBI Taxonomy" id="51637"/>
    <lineage>
        <taxon>Eukaryota</taxon>
        <taxon>Discoba</taxon>
        <taxon>Heterolobosea</taxon>
        <taxon>Tetramitia</taxon>
        <taxon>Eutetramitia</taxon>
        <taxon>Vahlkampfiidae</taxon>
        <taxon>Naegleria</taxon>
    </lineage>
</organism>
<dbReference type="InterPro" id="IPR051185">
    <property type="entry name" value="ASPM"/>
</dbReference>
<dbReference type="GO" id="GO:0051295">
    <property type="term" value="P:establishment of meiotic spindle localization"/>
    <property type="evidence" value="ECO:0007669"/>
    <property type="project" value="TreeGrafter"/>
</dbReference>
<dbReference type="GO" id="GO:0000278">
    <property type="term" value="P:mitotic cell cycle"/>
    <property type="evidence" value="ECO:0007669"/>
    <property type="project" value="TreeGrafter"/>
</dbReference>
<dbReference type="Proteomes" id="UP000816034">
    <property type="component" value="Unassembled WGS sequence"/>
</dbReference>
<dbReference type="InterPro" id="IPR031549">
    <property type="entry name" value="ASH"/>
</dbReference>
<keyword evidence="4" id="KW-0677">Repeat</keyword>
<dbReference type="GO" id="GO:0051301">
    <property type="term" value="P:cell division"/>
    <property type="evidence" value="ECO:0007669"/>
    <property type="project" value="UniProtKB-KW"/>
</dbReference>
<dbReference type="PANTHER" id="PTHR22706:SF1">
    <property type="entry name" value="ASSEMBLY FACTOR FOR SPINDLE MICROTUBULES"/>
    <property type="match status" value="1"/>
</dbReference>
<dbReference type="Gene3D" id="1.20.5.190">
    <property type="match status" value="3"/>
</dbReference>
<dbReference type="GO" id="GO:0005737">
    <property type="term" value="C:cytoplasm"/>
    <property type="evidence" value="ECO:0007669"/>
    <property type="project" value="UniProtKB-SubCell"/>
</dbReference>
<feature type="compositionally biased region" description="Basic and acidic residues" evidence="9">
    <location>
        <begin position="432"/>
        <end position="441"/>
    </location>
</feature>
<dbReference type="EMBL" id="PYSW02000003">
    <property type="protein sequence ID" value="KAG2393160.1"/>
    <property type="molecule type" value="Genomic_DNA"/>
</dbReference>
<evidence type="ECO:0000256" key="2">
    <source>
        <dbReference type="ARBA" id="ARBA00022490"/>
    </source>
</evidence>
<dbReference type="Gene3D" id="1.25.10.10">
    <property type="entry name" value="Leucine-rich Repeat Variant"/>
    <property type="match status" value="1"/>
</dbReference>
<evidence type="ECO:0000256" key="9">
    <source>
        <dbReference type="SAM" id="MobiDB-lite"/>
    </source>
</evidence>
<protein>
    <recommendedName>
        <fullName evidence="10">Abnormal spindle-like microcephaly-associated protein ASH domain-containing protein</fullName>
    </recommendedName>
</protein>
<accession>A0AA88KXB1</accession>
<feature type="domain" description="Abnormal spindle-like microcephaly-associated protein ASH" evidence="10">
    <location>
        <begin position="185"/>
        <end position="280"/>
    </location>
</feature>
<dbReference type="GeneID" id="68102191"/>
<evidence type="ECO:0000313" key="11">
    <source>
        <dbReference type="EMBL" id="KAG2393160.1"/>
    </source>
</evidence>
<keyword evidence="8" id="KW-0131">Cell cycle</keyword>
<dbReference type="Pfam" id="PF00612">
    <property type="entry name" value="IQ"/>
    <property type="match status" value="2"/>
</dbReference>
<dbReference type="InterPro" id="IPR000048">
    <property type="entry name" value="IQ_motif_EF-hand-BS"/>
</dbReference>
<feature type="region of interest" description="Disordered" evidence="9">
    <location>
        <begin position="408"/>
        <end position="443"/>
    </location>
</feature>
<dbReference type="SUPFAM" id="SSF52540">
    <property type="entry name" value="P-loop containing nucleoside triphosphate hydrolases"/>
    <property type="match status" value="2"/>
</dbReference>
<dbReference type="RefSeq" id="XP_044555054.1">
    <property type="nucleotide sequence ID" value="XM_044699957.1"/>
</dbReference>
<evidence type="ECO:0000256" key="4">
    <source>
        <dbReference type="ARBA" id="ARBA00022737"/>
    </source>
</evidence>
<dbReference type="InterPro" id="IPR027417">
    <property type="entry name" value="P-loop_NTPase"/>
</dbReference>
<dbReference type="InterPro" id="IPR011989">
    <property type="entry name" value="ARM-like"/>
</dbReference>
<dbReference type="SUPFAM" id="SSF48371">
    <property type="entry name" value="ARM repeat"/>
    <property type="match status" value="1"/>
</dbReference>
<keyword evidence="6" id="KW-0112">Calmodulin-binding</keyword>
<evidence type="ECO:0000256" key="7">
    <source>
        <dbReference type="ARBA" id="ARBA00023054"/>
    </source>
</evidence>
<feature type="compositionally biased region" description="Polar residues" evidence="9">
    <location>
        <begin position="135"/>
        <end position="155"/>
    </location>
</feature>
<evidence type="ECO:0000256" key="6">
    <source>
        <dbReference type="ARBA" id="ARBA00022860"/>
    </source>
</evidence>
<feature type="compositionally biased region" description="Polar residues" evidence="9">
    <location>
        <begin position="26"/>
        <end position="41"/>
    </location>
</feature>
<dbReference type="SMART" id="SM00015">
    <property type="entry name" value="IQ"/>
    <property type="match status" value="10"/>
</dbReference>
<evidence type="ECO:0000313" key="12">
    <source>
        <dbReference type="Proteomes" id="UP000816034"/>
    </source>
</evidence>
<evidence type="ECO:0000256" key="3">
    <source>
        <dbReference type="ARBA" id="ARBA00022618"/>
    </source>
</evidence>
<dbReference type="GO" id="GO:0007051">
    <property type="term" value="P:spindle organization"/>
    <property type="evidence" value="ECO:0007669"/>
    <property type="project" value="TreeGrafter"/>
</dbReference>